<proteinExistence type="predicted"/>
<accession>A0AA35W9Z8</accession>
<comment type="caution">
    <text evidence="2">The sequence shown here is derived from an EMBL/GenBank/DDBJ whole genome shotgun (WGS) entry which is preliminary data.</text>
</comment>
<name>A0AA35W9Z8_GEOBA</name>
<evidence type="ECO:0000313" key="3">
    <source>
        <dbReference type="Proteomes" id="UP001174909"/>
    </source>
</evidence>
<gene>
    <name evidence="2" type="ORF">GBAR_LOCUS8208</name>
</gene>
<evidence type="ECO:0000313" key="2">
    <source>
        <dbReference type="EMBL" id="CAI8012849.1"/>
    </source>
</evidence>
<protein>
    <submittedName>
        <fullName evidence="2">Uncharacterized protein</fullName>
    </submittedName>
</protein>
<dbReference type="AlphaFoldDB" id="A0AA35W9Z8"/>
<feature type="non-terminal residue" evidence="2">
    <location>
        <position position="40"/>
    </location>
</feature>
<reference evidence="2" key="1">
    <citation type="submission" date="2023-03" db="EMBL/GenBank/DDBJ databases">
        <authorList>
            <person name="Steffen K."/>
            <person name="Cardenas P."/>
        </authorList>
    </citation>
    <scope>NUCLEOTIDE SEQUENCE</scope>
</reference>
<keyword evidence="3" id="KW-1185">Reference proteome</keyword>
<dbReference type="Proteomes" id="UP001174909">
    <property type="component" value="Unassembled WGS sequence"/>
</dbReference>
<feature type="region of interest" description="Disordered" evidence="1">
    <location>
        <begin position="1"/>
        <end position="24"/>
    </location>
</feature>
<sequence>MNTYRGWKSDHLSSDGCQQGALSRPHPACHPYQLALRITV</sequence>
<dbReference type="EMBL" id="CASHTH010001222">
    <property type="protein sequence ID" value="CAI8012849.1"/>
    <property type="molecule type" value="Genomic_DNA"/>
</dbReference>
<evidence type="ECO:0000256" key="1">
    <source>
        <dbReference type="SAM" id="MobiDB-lite"/>
    </source>
</evidence>
<organism evidence="2 3">
    <name type="scientific">Geodia barretti</name>
    <name type="common">Barrett's horny sponge</name>
    <dbReference type="NCBI Taxonomy" id="519541"/>
    <lineage>
        <taxon>Eukaryota</taxon>
        <taxon>Metazoa</taxon>
        <taxon>Porifera</taxon>
        <taxon>Demospongiae</taxon>
        <taxon>Heteroscleromorpha</taxon>
        <taxon>Tetractinellida</taxon>
        <taxon>Astrophorina</taxon>
        <taxon>Geodiidae</taxon>
        <taxon>Geodia</taxon>
    </lineage>
</organism>